<organism evidence="1 2">
    <name type="scientific">Nocardia colli</name>
    <dbReference type="NCBI Taxonomy" id="2545717"/>
    <lineage>
        <taxon>Bacteria</taxon>
        <taxon>Bacillati</taxon>
        <taxon>Actinomycetota</taxon>
        <taxon>Actinomycetes</taxon>
        <taxon>Mycobacteriales</taxon>
        <taxon>Nocardiaceae</taxon>
        <taxon>Nocardia</taxon>
    </lineage>
</organism>
<reference evidence="1 2" key="1">
    <citation type="submission" date="2019-09" db="EMBL/GenBank/DDBJ databases">
        <authorList>
            <person name="Wang X."/>
        </authorList>
    </citation>
    <scope>NUCLEOTIDE SEQUENCE [LARGE SCALE GENOMIC DNA]</scope>
    <source>
        <strain evidence="1 2">CICC 11023</strain>
    </source>
</reference>
<dbReference type="EMBL" id="VXLC01000014">
    <property type="protein sequence ID" value="KAA8886194.1"/>
    <property type="molecule type" value="Genomic_DNA"/>
</dbReference>
<dbReference type="RefSeq" id="WP_150404766.1">
    <property type="nucleotide sequence ID" value="NZ_VXLC01000014.1"/>
</dbReference>
<protein>
    <submittedName>
        <fullName evidence="1">DUF4254 domain-containing protein</fullName>
    </submittedName>
</protein>
<name>A0A5N0EDA9_9NOCA</name>
<sequence length="169" mass="18813">MTIITSPDLVVEQARRDVMVAEAAPNQRSLPDWHRLSAAFRGEIGWSPGDHLITRWASDFANLHRERRVNPKRAVEIDCRRTQIIHLIDDWTEKYVDTGRGKGSPRRSVGAAVDAMAAAYIAAECCLMAAENASDDTVHAAWVRVAGLACSWNDLVAQNPGPWRPSRQE</sequence>
<dbReference type="AlphaFoldDB" id="A0A5N0EDA9"/>
<proteinExistence type="predicted"/>
<accession>A0A5N0EDA9</accession>
<evidence type="ECO:0000313" key="2">
    <source>
        <dbReference type="Proteomes" id="UP000323876"/>
    </source>
</evidence>
<keyword evidence="2" id="KW-1185">Reference proteome</keyword>
<dbReference type="OrthoDB" id="3352146at2"/>
<evidence type="ECO:0000313" key="1">
    <source>
        <dbReference type="EMBL" id="KAA8886194.1"/>
    </source>
</evidence>
<gene>
    <name evidence="1" type="ORF">F3087_26760</name>
</gene>
<comment type="caution">
    <text evidence="1">The sequence shown here is derived from an EMBL/GenBank/DDBJ whole genome shotgun (WGS) entry which is preliminary data.</text>
</comment>
<dbReference type="Proteomes" id="UP000323876">
    <property type="component" value="Unassembled WGS sequence"/>
</dbReference>